<proteinExistence type="predicted"/>
<dbReference type="Proteomes" id="UP000197361">
    <property type="component" value="Unassembled WGS sequence"/>
</dbReference>
<evidence type="ECO:0000313" key="2">
    <source>
        <dbReference type="EMBL" id="OWQ95523.1"/>
    </source>
</evidence>
<dbReference type="NCBIfam" id="TIGR04433">
    <property type="entry name" value="UrcA_uranyl"/>
    <property type="match status" value="1"/>
</dbReference>
<keyword evidence="3" id="KW-1185">Reference proteome</keyword>
<dbReference type="InterPro" id="IPR030972">
    <property type="entry name" value="UrcA_uranyl"/>
</dbReference>
<feature type="signal peptide" evidence="1">
    <location>
        <begin position="1"/>
        <end position="24"/>
    </location>
</feature>
<organism evidence="2 3">
    <name type="scientific">Sphingopyxis bauzanensis</name>
    <dbReference type="NCBI Taxonomy" id="651663"/>
    <lineage>
        <taxon>Bacteria</taxon>
        <taxon>Pseudomonadati</taxon>
        <taxon>Pseudomonadota</taxon>
        <taxon>Alphaproteobacteria</taxon>
        <taxon>Sphingomonadales</taxon>
        <taxon>Sphingomonadaceae</taxon>
        <taxon>Sphingopyxis</taxon>
    </lineage>
</organism>
<keyword evidence="1" id="KW-0732">Signal</keyword>
<gene>
    <name evidence="2" type="ORF">CDQ92_11940</name>
</gene>
<dbReference type="RefSeq" id="WP_088441648.1">
    <property type="nucleotide sequence ID" value="NZ_BMMC01000023.1"/>
</dbReference>
<evidence type="ECO:0000256" key="1">
    <source>
        <dbReference type="SAM" id="SignalP"/>
    </source>
</evidence>
<feature type="chain" id="PRO_5012399690" description="UrcA family protein" evidence="1">
    <location>
        <begin position="25"/>
        <end position="117"/>
    </location>
</feature>
<evidence type="ECO:0000313" key="3">
    <source>
        <dbReference type="Proteomes" id="UP000197361"/>
    </source>
</evidence>
<accession>A0A246JRG5</accession>
<sequence length="117" mass="12550">MAKLSLILLTAPIACISLSVPAAAEDHGERRTVVVRYNDLNLASVEGRDRLSSRVKTAVRTVCNSRPNYRPTLGERAQALNCEKVTMADADVKLASLLSGDGTRLADRGQTIMVSAP</sequence>
<reference evidence="2 3" key="1">
    <citation type="journal article" date="2010" name="Int. J. Syst. Evol. Microbiol.">
        <title>Sphingopyxis bauzanensis sp. nov., a psychrophilic bacterium isolated from soil.</title>
        <authorList>
            <person name="Zhang D.C."/>
            <person name="Liu H.C."/>
            <person name="Xin Y.H."/>
            <person name="Zhou Y.G."/>
            <person name="Schinner F."/>
            <person name="Margesin R."/>
        </authorList>
    </citation>
    <scope>NUCLEOTIDE SEQUENCE [LARGE SCALE GENOMIC DNA]</scope>
    <source>
        <strain evidence="2 3">DSM 22271</strain>
    </source>
</reference>
<dbReference type="AlphaFoldDB" id="A0A246JRG5"/>
<name>A0A246JRG5_9SPHN</name>
<protein>
    <recommendedName>
        <fullName evidence="4">UrcA family protein</fullName>
    </recommendedName>
</protein>
<comment type="caution">
    <text evidence="2">The sequence shown here is derived from an EMBL/GenBank/DDBJ whole genome shotgun (WGS) entry which is preliminary data.</text>
</comment>
<dbReference type="OrthoDB" id="7511162at2"/>
<dbReference type="EMBL" id="NISK01000003">
    <property type="protein sequence ID" value="OWQ95523.1"/>
    <property type="molecule type" value="Genomic_DNA"/>
</dbReference>
<evidence type="ECO:0008006" key="4">
    <source>
        <dbReference type="Google" id="ProtNLM"/>
    </source>
</evidence>